<evidence type="ECO:0000256" key="2">
    <source>
        <dbReference type="ARBA" id="ARBA00016549"/>
    </source>
</evidence>
<dbReference type="SUPFAM" id="SSF89562">
    <property type="entry name" value="RraA-like"/>
    <property type="match status" value="1"/>
</dbReference>
<dbReference type="GO" id="GO:0008168">
    <property type="term" value="F:methyltransferase activity"/>
    <property type="evidence" value="ECO:0007669"/>
    <property type="project" value="UniProtKB-KW"/>
</dbReference>
<keyword evidence="6" id="KW-0808">Transferase</keyword>
<dbReference type="PANTHER" id="PTHR33254">
    <property type="entry name" value="4-HYDROXY-4-METHYL-2-OXOGLUTARATE ALDOLASE 3-RELATED"/>
    <property type="match status" value="1"/>
</dbReference>
<organism evidence="6 7">
    <name type="scientific">Candidimonas nitroreducens</name>
    <dbReference type="NCBI Taxonomy" id="683354"/>
    <lineage>
        <taxon>Bacteria</taxon>
        <taxon>Pseudomonadati</taxon>
        <taxon>Pseudomonadota</taxon>
        <taxon>Betaproteobacteria</taxon>
        <taxon>Burkholderiales</taxon>
        <taxon>Alcaligenaceae</taxon>
        <taxon>Candidimonas</taxon>
    </lineage>
</organism>
<dbReference type="Pfam" id="PF03737">
    <property type="entry name" value="RraA-like"/>
    <property type="match status" value="1"/>
</dbReference>
<evidence type="ECO:0000256" key="1">
    <source>
        <dbReference type="ARBA" id="ARBA00001968"/>
    </source>
</evidence>
<evidence type="ECO:0000313" key="7">
    <source>
        <dbReference type="Proteomes" id="UP000214603"/>
    </source>
</evidence>
<keyword evidence="6" id="KW-0489">Methyltransferase</keyword>
<keyword evidence="5" id="KW-0460">Magnesium</keyword>
<comment type="cofactor">
    <cofactor evidence="1">
        <name>a divalent metal cation</name>
        <dbReference type="ChEBI" id="CHEBI:60240"/>
    </cofactor>
</comment>
<sequence>MQECTQAIDSYVVTGLSRYYVPDIADMVGRMYTVHGIQSLFQPAKAITGTAVTVKCPPGDNLGVKKALMAIDPGNILVVDAQGFTEWCLGGFQMLQRAIRERGLAGLIVHGAYRDASEAQAAGFPIYAKANSAWSGPKTGPFEINVPVCCGGVIVHPGDVMCASGDGIAVVPRAYARTILERLNNKPKSVGGQPDMAALQAQDAATEAYIAAIEQAGLLRRMT</sequence>
<evidence type="ECO:0000256" key="4">
    <source>
        <dbReference type="ARBA" id="ARBA00030169"/>
    </source>
</evidence>
<dbReference type="AlphaFoldDB" id="A0A225MRJ9"/>
<evidence type="ECO:0000256" key="5">
    <source>
        <dbReference type="PIRSR" id="PIRSR605493-1"/>
    </source>
</evidence>
<comment type="caution">
    <text evidence="6">The sequence shown here is derived from an EMBL/GenBank/DDBJ whole genome shotgun (WGS) entry which is preliminary data.</text>
</comment>
<keyword evidence="7" id="KW-1185">Reference proteome</keyword>
<evidence type="ECO:0000256" key="3">
    <source>
        <dbReference type="ARBA" id="ARBA00029596"/>
    </source>
</evidence>
<name>A0A225MRJ9_9BURK</name>
<evidence type="ECO:0000313" key="6">
    <source>
        <dbReference type="EMBL" id="OWT63914.1"/>
    </source>
</evidence>
<feature type="binding site" evidence="5">
    <location>
        <begin position="91"/>
        <end position="94"/>
    </location>
    <ligand>
        <name>substrate</name>
    </ligand>
</feature>
<dbReference type="PANTHER" id="PTHR33254:SF4">
    <property type="entry name" value="4-HYDROXY-4-METHYL-2-OXOGLUTARATE ALDOLASE 3-RELATED"/>
    <property type="match status" value="1"/>
</dbReference>
<dbReference type="CDD" id="cd16841">
    <property type="entry name" value="RraA_family"/>
    <property type="match status" value="1"/>
</dbReference>
<feature type="binding site" evidence="5">
    <location>
        <position position="115"/>
    </location>
    <ligand>
        <name>Mg(2+)</name>
        <dbReference type="ChEBI" id="CHEBI:18420"/>
    </ligand>
</feature>
<dbReference type="Proteomes" id="UP000214603">
    <property type="component" value="Unassembled WGS sequence"/>
</dbReference>
<dbReference type="InterPro" id="IPR036704">
    <property type="entry name" value="RraA/RraA-like_sf"/>
</dbReference>
<gene>
    <name evidence="6" type="ORF">CEY11_06325</name>
</gene>
<proteinExistence type="predicted"/>
<dbReference type="Gene3D" id="3.50.30.40">
    <property type="entry name" value="Ribonuclease E inhibitor RraA/RraA-like"/>
    <property type="match status" value="1"/>
</dbReference>
<accession>A0A225MRJ9</accession>
<dbReference type="EMBL" id="NJIH01000003">
    <property type="protein sequence ID" value="OWT63914.1"/>
    <property type="molecule type" value="Genomic_DNA"/>
</dbReference>
<protein>
    <recommendedName>
        <fullName evidence="2">Putative 4-hydroxy-4-methyl-2-oxoglutarate aldolase</fullName>
    </recommendedName>
    <alternativeName>
        <fullName evidence="3">Regulator of ribonuclease activity homolog</fullName>
    </alternativeName>
    <alternativeName>
        <fullName evidence="4">RraA-like protein</fullName>
    </alternativeName>
</protein>
<comment type="cofactor">
    <cofactor evidence="5">
        <name>Mg(2+)</name>
        <dbReference type="ChEBI" id="CHEBI:18420"/>
    </cofactor>
</comment>
<keyword evidence="5" id="KW-0479">Metal-binding</keyword>
<dbReference type="GO" id="GO:0032259">
    <property type="term" value="P:methylation"/>
    <property type="evidence" value="ECO:0007669"/>
    <property type="project" value="UniProtKB-KW"/>
</dbReference>
<dbReference type="GO" id="GO:0046872">
    <property type="term" value="F:metal ion binding"/>
    <property type="evidence" value="ECO:0007669"/>
    <property type="project" value="UniProtKB-KW"/>
</dbReference>
<dbReference type="InterPro" id="IPR005493">
    <property type="entry name" value="RraA/RraA-like"/>
</dbReference>
<reference evidence="7" key="1">
    <citation type="submission" date="2017-06" db="EMBL/GenBank/DDBJ databases">
        <title>Herbaspirillum phytohormonus sp. nov., isolated from the root nodule of Robinia pseudoacacia in lead-zinc mine.</title>
        <authorList>
            <person name="Fan M."/>
            <person name="Lin Y."/>
        </authorList>
    </citation>
    <scope>NUCLEOTIDE SEQUENCE [LARGE SCALE GENOMIC DNA]</scope>
    <source>
        <strain evidence="7">SC-089</strain>
    </source>
</reference>
<feature type="binding site" evidence="5">
    <location>
        <position position="114"/>
    </location>
    <ligand>
        <name>substrate</name>
    </ligand>
</feature>